<reference evidence="3 4" key="1">
    <citation type="submission" date="2018-09" db="EMBL/GenBank/DDBJ databases">
        <title>Genome sequencing of strain 2DFW10M-5.</title>
        <authorList>
            <person name="Heo J."/>
            <person name="Kim S.-J."/>
            <person name="Kwon S.-W."/>
        </authorList>
    </citation>
    <scope>NUCLEOTIDE SEQUENCE [LARGE SCALE GENOMIC DNA]</scope>
    <source>
        <strain evidence="3 4">2DFW10M-5</strain>
    </source>
</reference>
<sequence>MVRPDESELRELQSRAYGPDADIHLDPVALIRLRELEGKVGGQVGARPAADAPGPGAPVAPSVPVTPSVSADADEEAPAQASAPIESGALRPLPRRRGALIAAAAIVALVLIGAGALIAHRTQSDPLQTGARQVARLSVDRGYQVPRAIGGDGVKAKGFVDFHGLRAVVVDLPAEGGAADDVFMEIYRDDDITDPDSTEFSGRMWGGNAAGSFPAMVQFEVSSDTPAKLRSVYGGRSLQFVYDKAHREVIVFEGK</sequence>
<accession>A0A387BQL4</accession>
<evidence type="ECO:0000313" key="4">
    <source>
        <dbReference type="Proteomes" id="UP000275069"/>
    </source>
</evidence>
<keyword evidence="2" id="KW-1133">Transmembrane helix</keyword>
<organism evidence="3 4">
    <name type="scientific">Gryllotalpicola protaetiae</name>
    <dbReference type="NCBI Taxonomy" id="2419771"/>
    <lineage>
        <taxon>Bacteria</taxon>
        <taxon>Bacillati</taxon>
        <taxon>Actinomycetota</taxon>
        <taxon>Actinomycetes</taxon>
        <taxon>Micrococcales</taxon>
        <taxon>Microbacteriaceae</taxon>
        <taxon>Gryllotalpicola</taxon>
    </lineage>
</organism>
<proteinExistence type="predicted"/>
<evidence type="ECO:0000256" key="2">
    <source>
        <dbReference type="SAM" id="Phobius"/>
    </source>
</evidence>
<feature type="region of interest" description="Disordered" evidence="1">
    <location>
        <begin position="44"/>
        <end position="85"/>
    </location>
</feature>
<dbReference type="KEGG" id="gry:D7I44_07095"/>
<evidence type="ECO:0000313" key="3">
    <source>
        <dbReference type="EMBL" id="AYG03320.1"/>
    </source>
</evidence>
<feature type="compositionally biased region" description="Low complexity" evidence="1">
    <location>
        <begin position="45"/>
        <end position="71"/>
    </location>
</feature>
<gene>
    <name evidence="3" type="ORF">D7I44_07095</name>
</gene>
<dbReference type="OrthoDB" id="5061092at2"/>
<protein>
    <submittedName>
        <fullName evidence="3">Uncharacterized protein</fullName>
    </submittedName>
</protein>
<feature type="transmembrane region" description="Helical" evidence="2">
    <location>
        <begin position="99"/>
        <end position="119"/>
    </location>
</feature>
<keyword evidence="4" id="KW-1185">Reference proteome</keyword>
<dbReference type="EMBL" id="CP032624">
    <property type="protein sequence ID" value="AYG03320.1"/>
    <property type="molecule type" value="Genomic_DNA"/>
</dbReference>
<evidence type="ECO:0000256" key="1">
    <source>
        <dbReference type="SAM" id="MobiDB-lite"/>
    </source>
</evidence>
<dbReference type="Proteomes" id="UP000275069">
    <property type="component" value="Chromosome"/>
</dbReference>
<name>A0A387BQL4_9MICO</name>
<dbReference type="RefSeq" id="WP_120788852.1">
    <property type="nucleotide sequence ID" value="NZ_CP032624.1"/>
</dbReference>
<dbReference type="AlphaFoldDB" id="A0A387BQL4"/>
<keyword evidence="2" id="KW-0812">Transmembrane</keyword>
<keyword evidence="2" id="KW-0472">Membrane</keyword>